<comment type="caution">
    <text evidence="2">The sequence shown here is derived from an EMBL/GenBank/DDBJ whole genome shotgun (WGS) entry which is preliminary data.</text>
</comment>
<gene>
    <name evidence="2" type="ORF">LTR77_007704</name>
</gene>
<keyword evidence="3" id="KW-1185">Reference proteome</keyword>
<reference evidence="2 3" key="1">
    <citation type="submission" date="2023-08" db="EMBL/GenBank/DDBJ databases">
        <title>Black Yeasts Isolated from many extreme environments.</title>
        <authorList>
            <person name="Coleine C."/>
            <person name="Stajich J.E."/>
            <person name="Selbmann L."/>
        </authorList>
    </citation>
    <scope>NUCLEOTIDE SEQUENCE [LARGE SCALE GENOMIC DNA]</scope>
    <source>
        <strain evidence="2 3">CCFEE 5935</strain>
    </source>
</reference>
<evidence type="ECO:0000313" key="3">
    <source>
        <dbReference type="Proteomes" id="UP001337655"/>
    </source>
</evidence>
<organism evidence="2 3">
    <name type="scientific">Saxophila tyrrhenica</name>
    <dbReference type="NCBI Taxonomy" id="1690608"/>
    <lineage>
        <taxon>Eukaryota</taxon>
        <taxon>Fungi</taxon>
        <taxon>Dikarya</taxon>
        <taxon>Ascomycota</taxon>
        <taxon>Pezizomycotina</taxon>
        <taxon>Dothideomycetes</taxon>
        <taxon>Dothideomycetidae</taxon>
        <taxon>Mycosphaerellales</taxon>
        <taxon>Extremaceae</taxon>
        <taxon>Saxophila</taxon>
    </lineage>
</organism>
<name>A0AAV9P5N2_9PEZI</name>
<dbReference type="EMBL" id="JAVRRT010000012">
    <property type="protein sequence ID" value="KAK5166975.1"/>
    <property type="molecule type" value="Genomic_DNA"/>
</dbReference>
<dbReference type="RefSeq" id="XP_064656783.1">
    <property type="nucleotide sequence ID" value="XM_064804941.1"/>
</dbReference>
<evidence type="ECO:0000313" key="2">
    <source>
        <dbReference type="EMBL" id="KAK5166975.1"/>
    </source>
</evidence>
<protein>
    <submittedName>
        <fullName evidence="2">Uncharacterized protein</fullName>
    </submittedName>
</protein>
<dbReference type="GeneID" id="89929040"/>
<feature type="region of interest" description="Disordered" evidence="1">
    <location>
        <begin position="397"/>
        <end position="432"/>
    </location>
</feature>
<feature type="compositionally biased region" description="Basic and acidic residues" evidence="1">
    <location>
        <begin position="397"/>
        <end position="426"/>
    </location>
</feature>
<proteinExistence type="predicted"/>
<dbReference type="Proteomes" id="UP001337655">
    <property type="component" value="Unassembled WGS sequence"/>
</dbReference>
<accession>A0AAV9P5N2</accession>
<sequence>MCNAIFRLQFPKRKRRINGNQRRPHFVSRGNSPYERRRLYCASNLEAERRRYLTSRGQIRKWLVDGKGQIKRYGIEQTPAARAIPPNGMRTRTGHSNAGRRSDGKVVLPPQPGNRSQELPPAEPQIDVQHGRKGKSNRDNKGEHIQDIREEDIPKGWTVKEYRTFLRATTRRSELVAKAEEHRKILERHLQGYNDQLQKHVQGQNPGFRDWRPDWTKERFDQQHLFIAMRLSRGQRIKDECLVKFLRICSSPGAVPLASQSNHFPHPDAGYAEREEDRMKASAPAEMINSWDDGLVDAAGDFAGRRPSEVLEGNLNLYARDHVVGYPNTMASAVRSETGPGDSISLRGRNTRDIVMAPGQTDIVTPNRPAHSDYSQLANPVKWEAPSDVRKQFRDIRQRLEDEDPKHFPPQLDDKIPKGHFPDPKALRSHMG</sequence>
<dbReference type="AlphaFoldDB" id="A0AAV9P5N2"/>
<evidence type="ECO:0000256" key="1">
    <source>
        <dbReference type="SAM" id="MobiDB-lite"/>
    </source>
</evidence>
<feature type="region of interest" description="Disordered" evidence="1">
    <location>
        <begin position="76"/>
        <end position="143"/>
    </location>
</feature>